<dbReference type="Proteomes" id="UP000663887">
    <property type="component" value="Unassembled WGS sequence"/>
</dbReference>
<dbReference type="AlphaFoldDB" id="A0A819Z2F9"/>
<dbReference type="EMBL" id="CAJNRE010000109">
    <property type="protein sequence ID" value="CAF1919256.1"/>
    <property type="molecule type" value="Genomic_DNA"/>
</dbReference>
<keyword evidence="1" id="KW-1133">Transmembrane helix</keyword>
<comment type="caution">
    <text evidence="8">The sequence shown here is derived from an EMBL/GenBank/DDBJ whole genome shotgun (WGS) entry which is preliminary data.</text>
</comment>
<dbReference type="Proteomes" id="UP000663866">
    <property type="component" value="Unassembled WGS sequence"/>
</dbReference>
<evidence type="ECO:0000313" key="5">
    <source>
        <dbReference type="EMBL" id="CAF2062317.1"/>
    </source>
</evidence>
<evidence type="ECO:0000313" key="3">
    <source>
        <dbReference type="EMBL" id="CAF1919256.1"/>
    </source>
</evidence>
<keyword evidence="1" id="KW-0812">Transmembrane</keyword>
<dbReference type="Proteomes" id="UP000663834">
    <property type="component" value="Unassembled WGS sequence"/>
</dbReference>
<gene>
    <name evidence="6" type="ORF">GIL414_LOCUS9791</name>
    <name evidence="2" type="ORF">KQP761_LOCUS21245</name>
    <name evidence="3" type="ORF">MBJ925_LOCUS1668</name>
    <name evidence="7" type="ORF">OVN521_LOCUS13799</name>
    <name evidence="9" type="ORF">SMN809_LOCUS31684</name>
    <name evidence="8" type="ORF">UXM345_LOCUS25764</name>
    <name evidence="5" type="ORF">WKI299_LOCUS12362</name>
    <name evidence="4" type="ORF">XDN619_LOCUS9446</name>
</gene>
<evidence type="ECO:0000313" key="9">
    <source>
        <dbReference type="EMBL" id="CAF4428256.1"/>
    </source>
</evidence>
<evidence type="ECO:0000256" key="1">
    <source>
        <dbReference type="SAM" id="Phobius"/>
    </source>
</evidence>
<proteinExistence type="predicted"/>
<protein>
    <submittedName>
        <fullName evidence="8">Uncharacterized protein</fullName>
    </submittedName>
</protein>
<dbReference type="EMBL" id="CAJNRG010003206">
    <property type="protein sequence ID" value="CAF2054708.1"/>
    <property type="molecule type" value="Genomic_DNA"/>
</dbReference>
<evidence type="ECO:0000313" key="6">
    <source>
        <dbReference type="EMBL" id="CAF3964062.1"/>
    </source>
</evidence>
<dbReference type="EMBL" id="CAJNOW010010978">
    <property type="protein sequence ID" value="CAF1591445.1"/>
    <property type="molecule type" value="Genomic_DNA"/>
</dbReference>
<feature type="transmembrane region" description="Helical" evidence="1">
    <location>
        <begin position="6"/>
        <end position="30"/>
    </location>
</feature>
<sequence>MEPTILFVITITNYSVIYSIIHLLLSSYIIDGIGLSASNKQPMWVLICSIVESPRELLNRRQKNLILSIWIGKEQPDIDLWLDQTFTQVAHLKSPGFLTRLGSQIMLKVCSDWRLSCFEQGS</sequence>
<evidence type="ECO:0000313" key="10">
    <source>
        <dbReference type="Proteomes" id="UP000663842"/>
    </source>
</evidence>
<accession>A0A819Z2F9</accession>
<evidence type="ECO:0000313" key="4">
    <source>
        <dbReference type="EMBL" id="CAF2054708.1"/>
    </source>
</evidence>
<dbReference type="EMBL" id="CAJOBF010005055">
    <property type="protein sequence ID" value="CAF4162227.1"/>
    <property type="molecule type" value="Genomic_DNA"/>
</dbReference>
<organism evidence="8 10">
    <name type="scientific">Rotaria magnacalcarata</name>
    <dbReference type="NCBI Taxonomy" id="392030"/>
    <lineage>
        <taxon>Eukaryota</taxon>
        <taxon>Metazoa</taxon>
        <taxon>Spiralia</taxon>
        <taxon>Gnathifera</taxon>
        <taxon>Rotifera</taxon>
        <taxon>Eurotatoria</taxon>
        <taxon>Bdelloidea</taxon>
        <taxon>Philodinida</taxon>
        <taxon>Philodinidae</taxon>
        <taxon>Rotaria</taxon>
    </lineage>
</organism>
<dbReference type="Proteomes" id="UP000663824">
    <property type="component" value="Unassembled WGS sequence"/>
</dbReference>
<evidence type="ECO:0000313" key="7">
    <source>
        <dbReference type="EMBL" id="CAF3978699.1"/>
    </source>
</evidence>
<evidence type="ECO:0000313" key="8">
    <source>
        <dbReference type="EMBL" id="CAF4162227.1"/>
    </source>
</evidence>
<dbReference type="EMBL" id="CAJOBI010064142">
    <property type="protein sequence ID" value="CAF4428256.1"/>
    <property type="molecule type" value="Genomic_DNA"/>
</dbReference>
<keyword evidence="11" id="KW-1185">Reference proteome</keyword>
<keyword evidence="1" id="KW-0472">Membrane</keyword>
<name>A0A819Z2F9_9BILA</name>
<evidence type="ECO:0000313" key="2">
    <source>
        <dbReference type="EMBL" id="CAF1591445.1"/>
    </source>
</evidence>
<dbReference type="OrthoDB" id="8194903at2759"/>
<dbReference type="Proteomes" id="UP000676336">
    <property type="component" value="Unassembled WGS sequence"/>
</dbReference>
<dbReference type="Proteomes" id="UP000663842">
    <property type="component" value="Unassembled WGS sequence"/>
</dbReference>
<reference evidence="8" key="1">
    <citation type="submission" date="2021-02" db="EMBL/GenBank/DDBJ databases">
        <authorList>
            <person name="Nowell W R."/>
        </authorList>
    </citation>
    <scope>NUCLEOTIDE SEQUENCE</scope>
</reference>
<dbReference type="EMBL" id="CAJOBG010002040">
    <property type="protein sequence ID" value="CAF3978699.1"/>
    <property type="molecule type" value="Genomic_DNA"/>
</dbReference>
<dbReference type="Proteomes" id="UP000681720">
    <property type="component" value="Unassembled WGS sequence"/>
</dbReference>
<dbReference type="Proteomes" id="UP000663856">
    <property type="component" value="Unassembled WGS sequence"/>
</dbReference>
<dbReference type="EMBL" id="CAJOBJ010003399">
    <property type="protein sequence ID" value="CAF3964062.1"/>
    <property type="molecule type" value="Genomic_DNA"/>
</dbReference>
<evidence type="ECO:0000313" key="11">
    <source>
        <dbReference type="Proteomes" id="UP000663866"/>
    </source>
</evidence>
<dbReference type="EMBL" id="CAJNRF010004636">
    <property type="protein sequence ID" value="CAF2062317.1"/>
    <property type="molecule type" value="Genomic_DNA"/>
</dbReference>